<evidence type="ECO:0000313" key="11">
    <source>
        <dbReference type="EMBL" id="APZ35248.1"/>
    </source>
</evidence>
<keyword evidence="5 9" id="KW-1133">Transmembrane helix</keyword>
<evidence type="ECO:0000256" key="3">
    <source>
        <dbReference type="ARBA" id="ARBA00022679"/>
    </source>
</evidence>
<proteinExistence type="predicted"/>
<evidence type="ECO:0000313" key="12">
    <source>
        <dbReference type="Proteomes" id="UP000187185"/>
    </source>
</evidence>
<organism evidence="11 12">
    <name type="scientific">Microbacterium aurum</name>
    <dbReference type="NCBI Taxonomy" id="36805"/>
    <lineage>
        <taxon>Bacteria</taxon>
        <taxon>Bacillati</taxon>
        <taxon>Actinomycetota</taxon>
        <taxon>Actinomycetes</taxon>
        <taxon>Micrococcales</taxon>
        <taxon>Microbacteriaceae</taxon>
        <taxon>Microbacterium</taxon>
    </lineage>
</organism>
<feature type="transmembrane region" description="Helical" evidence="9">
    <location>
        <begin position="170"/>
        <end position="189"/>
    </location>
</feature>
<dbReference type="Proteomes" id="UP000187185">
    <property type="component" value="Chromosome"/>
</dbReference>
<dbReference type="CDD" id="cd01840">
    <property type="entry name" value="SGNH_hydrolase_yrhL_like"/>
    <property type="match status" value="1"/>
</dbReference>
<dbReference type="SUPFAM" id="SSF52266">
    <property type="entry name" value="SGNH hydrolase"/>
    <property type="match status" value="1"/>
</dbReference>
<dbReference type="InterPro" id="IPR036514">
    <property type="entry name" value="SGNH_hydro_sf"/>
</dbReference>
<dbReference type="OrthoDB" id="3404679at2"/>
<dbReference type="RefSeq" id="WP_076691626.1">
    <property type="nucleotide sequence ID" value="NZ_CP018762.1"/>
</dbReference>
<comment type="subcellular location">
    <subcellularLocation>
        <location evidence="1">Cell membrane</location>
        <topology evidence="1">Multi-pass membrane protein</topology>
    </subcellularLocation>
</comment>
<dbReference type="Pfam" id="PF01757">
    <property type="entry name" value="Acyl_transf_3"/>
    <property type="match status" value="1"/>
</dbReference>
<dbReference type="InterPro" id="IPR050879">
    <property type="entry name" value="Acyltransferase_3"/>
</dbReference>
<feature type="transmembrane region" description="Helical" evidence="9">
    <location>
        <begin position="326"/>
        <end position="344"/>
    </location>
</feature>
<dbReference type="PANTHER" id="PTHR23028:SF53">
    <property type="entry name" value="ACYL_TRANSF_3 DOMAIN-CONTAINING PROTEIN"/>
    <property type="match status" value="1"/>
</dbReference>
<feature type="region of interest" description="Disordered" evidence="8">
    <location>
        <begin position="419"/>
        <end position="488"/>
    </location>
</feature>
<feature type="transmembrane region" description="Helical" evidence="9">
    <location>
        <begin position="140"/>
        <end position="163"/>
    </location>
</feature>
<sequence>MTTPTAPRYAGLDGLRAVAVLLVVIYHLFPAWFLHSGFVGVDVFFVISGFLITSLLLRERAATGRIALRAFWTRRARRLLPALAFVVTVSATLAWVIGGDVLVGLGRQVLGAATFSYNWTSIGAGASYFGSAEPELLRNLWSLAVEEQFYVLWPLLLPVLLLVRRPWLRALVALALAAASALWGFAVAGDALTRAYYGTDTHAFGLLIGVALAVGTGAGGRRPATGWTRVGMPVAGALALVALVAVASVPGGADLYPAIPLAASLLTAVVIAAATAPGAWLGRALDVAPLRWIGERSYGIYLWHWPLVVLVTLAATGAFVDTAIPVAAGLAAGVLTLALSAVSYRMLEQPIRRLGFAGAGRAVMARLRSTPVRRFGAIASLTAGLLVVGGTTAAVAAAPAVSSSEAVVEAGRQALTAASVAPAPPPGEGATGTTPPPDAAATEAAGAGATGTPGPEGVGGADAAATDGLSVPDADGRPRPPAPAAVDGTRVTAVGDSVMLASAAGLLARLPGVQIDAEVSRSMWAGDTIVQQLAAQGALREYVVVGLGTNGPVDAQALQQIYDAIGRDRTLVLVNAAAPRDWIPGVNSDLAAFAATHPGVVVADWAQAIAPHPDMLAGDRIHPGPQGGGVYADTVAAAIDSVANQRAEVRYQVELIRWAADEALRAAG</sequence>
<feature type="compositionally biased region" description="Gly residues" evidence="8">
    <location>
        <begin position="448"/>
        <end position="460"/>
    </location>
</feature>
<evidence type="ECO:0000256" key="5">
    <source>
        <dbReference type="ARBA" id="ARBA00022989"/>
    </source>
</evidence>
<keyword evidence="7" id="KW-0012">Acyltransferase</keyword>
<keyword evidence="4 9" id="KW-0812">Transmembrane</keyword>
<feature type="domain" description="Acyltransferase 3" evidence="10">
    <location>
        <begin position="10"/>
        <end position="344"/>
    </location>
</feature>
<keyword evidence="6 9" id="KW-0472">Membrane</keyword>
<evidence type="ECO:0000256" key="4">
    <source>
        <dbReference type="ARBA" id="ARBA00022692"/>
    </source>
</evidence>
<accession>A0A1P8UAV9</accession>
<feature type="transmembrane region" description="Helical" evidence="9">
    <location>
        <begin position="38"/>
        <end position="57"/>
    </location>
</feature>
<evidence type="ECO:0000256" key="1">
    <source>
        <dbReference type="ARBA" id="ARBA00004651"/>
    </source>
</evidence>
<keyword evidence="3 11" id="KW-0808">Transferase</keyword>
<feature type="transmembrane region" description="Helical" evidence="9">
    <location>
        <begin position="302"/>
        <end position="320"/>
    </location>
</feature>
<feature type="transmembrane region" description="Helical" evidence="9">
    <location>
        <begin position="230"/>
        <end position="249"/>
    </location>
</feature>
<gene>
    <name evidence="11" type="ORF">BOH66_14075</name>
</gene>
<dbReference type="GO" id="GO:0009103">
    <property type="term" value="P:lipopolysaccharide biosynthetic process"/>
    <property type="evidence" value="ECO:0007669"/>
    <property type="project" value="TreeGrafter"/>
</dbReference>
<name>A0A1P8UAV9_9MICO</name>
<protein>
    <submittedName>
        <fullName evidence="11">Acetyltransferase</fullName>
    </submittedName>
</protein>
<evidence type="ECO:0000256" key="7">
    <source>
        <dbReference type="ARBA" id="ARBA00023315"/>
    </source>
</evidence>
<feature type="transmembrane region" description="Helical" evidence="9">
    <location>
        <begin position="255"/>
        <end position="281"/>
    </location>
</feature>
<dbReference type="GO" id="GO:0016747">
    <property type="term" value="F:acyltransferase activity, transferring groups other than amino-acyl groups"/>
    <property type="evidence" value="ECO:0007669"/>
    <property type="project" value="InterPro"/>
</dbReference>
<feature type="transmembrane region" description="Helical" evidence="9">
    <location>
        <begin position="375"/>
        <end position="398"/>
    </location>
</feature>
<keyword evidence="2" id="KW-1003">Cell membrane</keyword>
<evidence type="ECO:0000256" key="6">
    <source>
        <dbReference type="ARBA" id="ARBA00023136"/>
    </source>
</evidence>
<dbReference type="EMBL" id="CP018762">
    <property type="protein sequence ID" value="APZ35248.1"/>
    <property type="molecule type" value="Genomic_DNA"/>
</dbReference>
<evidence type="ECO:0000256" key="8">
    <source>
        <dbReference type="SAM" id="MobiDB-lite"/>
    </source>
</evidence>
<evidence type="ECO:0000256" key="9">
    <source>
        <dbReference type="SAM" id="Phobius"/>
    </source>
</evidence>
<feature type="transmembrane region" description="Helical" evidence="9">
    <location>
        <begin position="201"/>
        <end position="218"/>
    </location>
</feature>
<evidence type="ECO:0000256" key="2">
    <source>
        <dbReference type="ARBA" id="ARBA00022475"/>
    </source>
</evidence>
<evidence type="ECO:0000259" key="10">
    <source>
        <dbReference type="Pfam" id="PF01757"/>
    </source>
</evidence>
<keyword evidence="12" id="KW-1185">Reference proteome</keyword>
<dbReference type="PANTHER" id="PTHR23028">
    <property type="entry name" value="ACETYLTRANSFERASE"/>
    <property type="match status" value="1"/>
</dbReference>
<dbReference type="AlphaFoldDB" id="A0A1P8UAV9"/>
<feature type="transmembrane region" description="Helical" evidence="9">
    <location>
        <begin position="12"/>
        <end position="32"/>
    </location>
</feature>
<dbReference type="GO" id="GO:0005886">
    <property type="term" value="C:plasma membrane"/>
    <property type="evidence" value="ECO:0007669"/>
    <property type="project" value="UniProtKB-SubCell"/>
</dbReference>
<dbReference type="Gene3D" id="3.40.50.1110">
    <property type="entry name" value="SGNH hydrolase"/>
    <property type="match status" value="1"/>
</dbReference>
<dbReference type="STRING" id="36805.BOH66_14075"/>
<feature type="compositionally biased region" description="Low complexity" evidence="8">
    <location>
        <begin position="461"/>
        <end position="473"/>
    </location>
</feature>
<feature type="transmembrane region" description="Helical" evidence="9">
    <location>
        <begin position="78"/>
        <end position="97"/>
    </location>
</feature>
<dbReference type="KEGG" id="maur:BOH66_14075"/>
<dbReference type="InterPro" id="IPR002656">
    <property type="entry name" value="Acyl_transf_3_dom"/>
</dbReference>
<reference evidence="11 12" key="1">
    <citation type="submission" date="2016-12" db="EMBL/GenBank/DDBJ databases">
        <title>Complete genome sequence of Microbacterium aurum KACC 15219.</title>
        <authorList>
            <person name="Jung Y."/>
            <person name="Shin J.-H."/>
            <person name="Lee Y.-J."/>
            <person name="Yi H."/>
            <person name="Bahn Y.-S."/>
            <person name="Kim J.F."/>
            <person name="Lee D.-W."/>
        </authorList>
    </citation>
    <scope>NUCLEOTIDE SEQUENCE [LARGE SCALE GENOMIC DNA]</scope>
    <source>
        <strain evidence="11 12">KACC 15219</strain>
    </source>
</reference>